<proteinExistence type="predicted"/>
<dbReference type="InterPro" id="IPR005149">
    <property type="entry name" value="Tscrpt_reg_PadR_N"/>
</dbReference>
<dbReference type="InterPro" id="IPR036390">
    <property type="entry name" value="WH_DNA-bd_sf"/>
</dbReference>
<name>A0ABT5ZFG1_9ACTN</name>
<evidence type="ECO:0000313" key="3">
    <source>
        <dbReference type="Proteomes" id="UP001216579"/>
    </source>
</evidence>
<accession>A0ABT5ZFG1</accession>
<evidence type="ECO:0000313" key="2">
    <source>
        <dbReference type="EMBL" id="MDF3288431.1"/>
    </source>
</evidence>
<dbReference type="Gene3D" id="1.10.10.10">
    <property type="entry name" value="Winged helix-like DNA-binding domain superfamily/Winged helix DNA-binding domain"/>
    <property type="match status" value="1"/>
</dbReference>
<dbReference type="InterPro" id="IPR052509">
    <property type="entry name" value="Metal_resp_DNA-bind_regulator"/>
</dbReference>
<feature type="domain" description="Transcription regulator PadR N-terminal" evidence="1">
    <location>
        <begin position="14"/>
        <end position="89"/>
    </location>
</feature>
<reference evidence="2 3" key="1">
    <citation type="submission" date="2023-03" db="EMBL/GenBank/DDBJ databases">
        <title>Draft genome sequence of Streptomyces sp. RB6PN23 isolated from peat swamp forest in Thailand.</title>
        <authorList>
            <person name="Klaysubun C."/>
            <person name="Duangmal K."/>
        </authorList>
    </citation>
    <scope>NUCLEOTIDE SEQUENCE [LARGE SCALE GENOMIC DNA]</scope>
    <source>
        <strain evidence="2 3">RB6PN23</strain>
    </source>
</reference>
<dbReference type="InterPro" id="IPR036388">
    <property type="entry name" value="WH-like_DNA-bd_sf"/>
</dbReference>
<organism evidence="2 3">
    <name type="scientific">Streptomyces silvisoli</name>
    <dbReference type="NCBI Taxonomy" id="3034235"/>
    <lineage>
        <taxon>Bacteria</taxon>
        <taxon>Bacillati</taxon>
        <taxon>Actinomycetota</taxon>
        <taxon>Actinomycetes</taxon>
        <taxon>Kitasatosporales</taxon>
        <taxon>Streptomycetaceae</taxon>
        <taxon>Streptomyces</taxon>
    </lineage>
</organism>
<protein>
    <submittedName>
        <fullName evidence="2">PadR family transcriptional regulator</fullName>
    </submittedName>
</protein>
<gene>
    <name evidence="2" type="ORF">P3G67_04150</name>
</gene>
<evidence type="ECO:0000259" key="1">
    <source>
        <dbReference type="Pfam" id="PF03551"/>
    </source>
</evidence>
<dbReference type="PANTHER" id="PTHR33169:SF27">
    <property type="entry name" value="TRANSCRIPTIONAL REGULATOR PADR FAMILY PROTEIN"/>
    <property type="match status" value="1"/>
</dbReference>
<dbReference type="Proteomes" id="UP001216579">
    <property type="component" value="Unassembled WGS sequence"/>
</dbReference>
<dbReference type="SUPFAM" id="SSF46785">
    <property type="entry name" value="Winged helix' DNA-binding domain"/>
    <property type="match status" value="1"/>
</dbReference>
<dbReference type="Pfam" id="PF03551">
    <property type="entry name" value="PadR"/>
    <property type="match status" value="1"/>
</dbReference>
<dbReference type="PANTHER" id="PTHR33169">
    <property type="entry name" value="PADR-FAMILY TRANSCRIPTIONAL REGULATOR"/>
    <property type="match status" value="1"/>
</dbReference>
<dbReference type="EMBL" id="JARJBC010000002">
    <property type="protein sequence ID" value="MDF3288431.1"/>
    <property type="molecule type" value="Genomic_DNA"/>
</dbReference>
<comment type="caution">
    <text evidence="2">The sequence shown here is derived from an EMBL/GenBank/DDBJ whole genome shotgun (WGS) entry which is preliminary data.</text>
</comment>
<keyword evidence="3" id="KW-1185">Reference proteome</keyword>
<sequence length="187" mass="21223">MPSEPRRSPLAMAVLLLLGIEPLHPYGLRQRIHEWDKDRVVNVSQRNSVYQTVDRLERAGLVTAVETAQQDNRPDKTLYRTTEEGDAVARRWLLDLLAEPVDEYPAFPAALAFLGALPRQTALEALRERAETLRRTIEREDAEVEAGIAALPGGLDRINVVEYDYLRTMRAAELAWLRGLIDELTPR</sequence>
<dbReference type="RefSeq" id="WP_276092226.1">
    <property type="nucleotide sequence ID" value="NZ_JARJBC010000002.1"/>
</dbReference>